<dbReference type="EMBL" id="GL883103">
    <property type="protein sequence ID" value="EGG07787.1"/>
    <property type="molecule type" value="Genomic_DNA"/>
</dbReference>
<evidence type="ECO:0000256" key="1">
    <source>
        <dbReference type="SAM" id="MobiDB-lite"/>
    </source>
</evidence>
<dbReference type="GeneID" id="18929886"/>
<sequence length="181" mass="20291">MPFPHFRFHSYNFSSVLSLLSRMSKQKRNDFASTASTPFSSSQSDPTRSNPLYQPSQMPPQLWFPIPNPFLFANPAGHPIVSQLSTEQLSQQPLIPNPLYSGLSIPNPGVQTSSNSTVPTSLPPNRNEHNHSLPVPSSTHTTENADQDETSLDLEDFETERDTDWPPIGKIDQLWNHTQLI</sequence>
<dbReference type="Proteomes" id="UP000001072">
    <property type="component" value="Unassembled WGS sequence"/>
</dbReference>
<evidence type="ECO:0000313" key="2">
    <source>
        <dbReference type="EMBL" id="EGG07787.1"/>
    </source>
</evidence>
<feature type="compositionally biased region" description="Low complexity" evidence="1">
    <location>
        <begin position="31"/>
        <end position="46"/>
    </location>
</feature>
<dbReference type="HOGENOM" id="CLU_1489322_0_0_1"/>
<proteinExistence type="predicted"/>
<accession>F4RIQ9</accession>
<dbReference type="AlphaFoldDB" id="F4RIQ9"/>
<gene>
    <name evidence="2" type="ORF">MELLADRAFT_62371</name>
</gene>
<feature type="region of interest" description="Disordered" evidence="1">
    <location>
        <begin position="100"/>
        <end position="150"/>
    </location>
</feature>
<dbReference type="VEuPathDB" id="FungiDB:MELLADRAFT_62371"/>
<protein>
    <submittedName>
        <fullName evidence="2">Uncharacterized protein</fullName>
    </submittedName>
</protein>
<feature type="compositionally biased region" description="Polar residues" evidence="1">
    <location>
        <begin position="135"/>
        <end position="144"/>
    </location>
</feature>
<dbReference type="RefSeq" id="XP_007409119.1">
    <property type="nucleotide sequence ID" value="XM_007409057.1"/>
</dbReference>
<organism evidence="3">
    <name type="scientific">Melampsora larici-populina (strain 98AG31 / pathotype 3-4-7)</name>
    <name type="common">Poplar leaf rust fungus</name>
    <dbReference type="NCBI Taxonomy" id="747676"/>
    <lineage>
        <taxon>Eukaryota</taxon>
        <taxon>Fungi</taxon>
        <taxon>Dikarya</taxon>
        <taxon>Basidiomycota</taxon>
        <taxon>Pucciniomycotina</taxon>
        <taxon>Pucciniomycetes</taxon>
        <taxon>Pucciniales</taxon>
        <taxon>Melampsoraceae</taxon>
        <taxon>Melampsora</taxon>
    </lineage>
</organism>
<feature type="region of interest" description="Disordered" evidence="1">
    <location>
        <begin position="31"/>
        <end position="59"/>
    </location>
</feature>
<name>F4RIQ9_MELLP</name>
<dbReference type="InParanoid" id="F4RIQ9"/>
<reference evidence="3" key="1">
    <citation type="journal article" date="2011" name="Proc. Natl. Acad. Sci. U.S.A.">
        <title>Obligate biotrophy features unraveled by the genomic analysis of rust fungi.</title>
        <authorList>
            <person name="Duplessis S."/>
            <person name="Cuomo C.A."/>
            <person name="Lin Y.-C."/>
            <person name="Aerts A."/>
            <person name="Tisserant E."/>
            <person name="Veneault-Fourrey C."/>
            <person name="Joly D.L."/>
            <person name="Hacquard S."/>
            <person name="Amselem J."/>
            <person name="Cantarel B.L."/>
            <person name="Chiu R."/>
            <person name="Coutinho P.M."/>
            <person name="Feau N."/>
            <person name="Field M."/>
            <person name="Frey P."/>
            <person name="Gelhaye E."/>
            <person name="Goldberg J."/>
            <person name="Grabherr M.G."/>
            <person name="Kodira C.D."/>
            <person name="Kohler A."/>
            <person name="Kuees U."/>
            <person name="Lindquist E.A."/>
            <person name="Lucas S.M."/>
            <person name="Mago R."/>
            <person name="Mauceli E."/>
            <person name="Morin E."/>
            <person name="Murat C."/>
            <person name="Pangilinan J.L."/>
            <person name="Park R."/>
            <person name="Pearson M."/>
            <person name="Quesneville H."/>
            <person name="Rouhier N."/>
            <person name="Sakthikumar S."/>
            <person name="Salamov A.A."/>
            <person name="Schmutz J."/>
            <person name="Selles B."/>
            <person name="Shapiro H."/>
            <person name="Tanguay P."/>
            <person name="Tuskan G.A."/>
            <person name="Henrissat B."/>
            <person name="Van de Peer Y."/>
            <person name="Rouze P."/>
            <person name="Ellis J.G."/>
            <person name="Dodds P.N."/>
            <person name="Schein J.E."/>
            <person name="Zhong S."/>
            <person name="Hamelin R.C."/>
            <person name="Grigoriev I.V."/>
            <person name="Szabo L.J."/>
            <person name="Martin F."/>
        </authorList>
    </citation>
    <scope>NUCLEOTIDE SEQUENCE [LARGE SCALE GENOMIC DNA]</scope>
    <source>
        <strain evidence="3">98AG31 / pathotype 3-4-7</strain>
    </source>
</reference>
<feature type="compositionally biased region" description="Polar residues" evidence="1">
    <location>
        <begin position="109"/>
        <end position="124"/>
    </location>
</feature>
<evidence type="ECO:0000313" key="3">
    <source>
        <dbReference type="Proteomes" id="UP000001072"/>
    </source>
</evidence>
<dbReference type="KEGG" id="mlr:MELLADRAFT_62371"/>
<keyword evidence="3" id="KW-1185">Reference proteome</keyword>
<feature type="compositionally biased region" description="Polar residues" evidence="1">
    <location>
        <begin position="47"/>
        <end position="56"/>
    </location>
</feature>